<dbReference type="GO" id="GO:0005509">
    <property type="term" value="F:calcium ion binding"/>
    <property type="evidence" value="ECO:0007669"/>
    <property type="project" value="InterPro"/>
</dbReference>
<protein>
    <recommendedName>
        <fullName evidence="4">EF-hand domain-containing protein</fullName>
    </recommendedName>
</protein>
<evidence type="ECO:0000256" key="2">
    <source>
        <dbReference type="ARBA" id="ARBA00022737"/>
    </source>
</evidence>
<sequence length="234" mass="27501">MTLHGTLPRSFMWLIRKPIELFKPMNIQTSGKSYIVGNRFRQYSIEDLERIKLNFSLANKDILGKMNMAEFNYFISLSTGRKWAGHDLSKLFKKLDINRDEYISFTDVMDHLNKAQYEQTKNTLAYAFCKFDKDYDNLMHLHELKEALFYLGFFQAGDKKVDQFFCARDKNNDGRITFEEFVAIVKEDMAGLFSRGIPKPVTQSRISCKPRCRLKKKIFIKTIKKEFPKGTLKL</sequence>
<keyword evidence="2" id="KW-0677">Repeat</keyword>
<evidence type="ECO:0000313" key="6">
    <source>
        <dbReference type="Proteomes" id="UP001152798"/>
    </source>
</evidence>
<dbReference type="PROSITE" id="PS00018">
    <property type="entry name" value="EF_HAND_1"/>
    <property type="match status" value="1"/>
</dbReference>
<accession>A0A9P0MRL1</accession>
<name>A0A9P0MRL1_NEZVI</name>
<evidence type="ECO:0000259" key="4">
    <source>
        <dbReference type="PROSITE" id="PS50222"/>
    </source>
</evidence>
<dbReference type="PROSITE" id="PS50222">
    <property type="entry name" value="EF_HAND_2"/>
    <property type="match status" value="3"/>
</dbReference>
<dbReference type="PANTHER" id="PTHR45942">
    <property type="entry name" value="PROTEIN PHOSPATASE 3 REGULATORY SUBUNIT B ALPHA ISOFORM TYPE 1"/>
    <property type="match status" value="1"/>
</dbReference>
<dbReference type="EMBL" id="OV725080">
    <property type="protein sequence ID" value="CAH1400571.1"/>
    <property type="molecule type" value="Genomic_DNA"/>
</dbReference>
<dbReference type="SMART" id="SM00054">
    <property type="entry name" value="EFh"/>
    <property type="match status" value="3"/>
</dbReference>
<keyword evidence="6" id="KW-1185">Reference proteome</keyword>
<dbReference type="OrthoDB" id="343296at2759"/>
<evidence type="ECO:0000256" key="1">
    <source>
        <dbReference type="ARBA" id="ARBA00022723"/>
    </source>
</evidence>
<feature type="domain" description="EF-hand" evidence="4">
    <location>
        <begin position="83"/>
        <end position="118"/>
    </location>
</feature>
<feature type="domain" description="EF-hand" evidence="4">
    <location>
        <begin position="119"/>
        <end position="154"/>
    </location>
</feature>
<dbReference type="Gene3D" id="1.10.238.10">
    <property type="entry name" value="EF-hand"/>
    <property type="match status" value="2"/>
</dbReference>
<keyword evidence="3" id="KW-0106">Calcium</keyword>
<dbReference type="InterPro" id="IPR002048">
    <property type="entry name" value="EF_hand_dom"/>
</dbReference>
<feature type="domain" description="EF-hand" evidence="4">
    <location>
        <begin position="156"/>
        <end position="191"/>
    </location>
</feature>
<organism evidence="5 6">
    <name type="scientific">Nezara viridula</name>
    <name type="common">Southern green stink bug</name>
    <name type="synonym">Cimex viridulus</name>
    <dbReference type="NCBI Taxonomy" id="85310"/>
    <lineage>
        <taxon>Eukaryota</taxon>
        <taxon>Metazoa</taxon>
        <taxon>Ecdysozoa</taxon>
        <taxon>Arthropoda</taxon>
        <taxon>Hexapoda</taxon>
        <taxon>Insecta</taxon>
        <taxon>Pterygota</taxon>
        <taxon>Neoptera</taxon>
        <taxon>Paraneoptera</taxon>
        <taxon>Hemiptera</taxon>
        <taxon>Heteroptera</taxon>
        <taxon>Panheteroptera</taxon>
        <taxon>Pentatomomorpha</taxon>
        <taxon>Pentatomoidea</taxon>
        <taxon>Pentatomidae</taxon>
        <taxon>Pentatominae</taxon>
        <taxon>Nezara</taxon>
    </lineage>
</organism>
<keyword evidence="1" id="KW-0479">Metal-binding</keyword>
<evidence type="ECO:0000313" key="5">
    <source>
        <dbReference type="EMBL" id="CAH1400571.1"/>
    </source>
</evidence>
<dbReference type="SUPFAM" id="SSF47473">
    <property type="entry name" value="EF-hand"/>
    <property type="match status" value="1"/>
</dbReference>
<dbReference type="Proteomes" id="UP001152798">
    <property type="component" value="Chromosome 4"/>
</dbReference>
<dbReference type="InterPro" id="IPR011992">
    <property type="entry name" value="EF-hand-dom_pair"/>
</dbReference>
<gene>
    <name evidence="5" type="ORF">NEZAVI_LOCUS9780</name>
</gene>
<reference evidence="5" key="1">
    <citation type="submission" date="2022-01" db="EMBL/GenBank/DDBJ databases">
        <authorList>
            <person name="King R."/>
        </authorList>
    </citation>
    <scope>NUCLEOTIDE SEQUENCE</scope>
</reference>
<evidence type="ECO:0000256" key="3">
    <source>
        <dbReference type="ARBA" id="ARBA00022837"/>
    </source>
</evidence>
<dbReference type="Pfam" id="PF13499">
    <property type="entry name" value="EF-hand_7"/>
    <property type="match status" value="1"/>
</dbReference>
<dbReference type="AlphaFoldDB" id="A0A9P0MRL1"/>
<proteinExistence type="predicted"/>
<dbReference type="InterPro" id="IPR018247">
    <property type="entry name" value="EF_Hand_1_Ca_BS"/>
</dbReference>
<dbReference type="CDD" id="cd00051">
    <property type="entry name" value="EFh"/>
    <property type="match status" value="1"/>
</dbReference>